<proteinExistence type="predicted"/>
<name>A0ABW1E8F2_9ACTN</name>
<evidence type="ECO:0000313" key="2">
    <source>
        <dbReference type="Proteomes" id="UP001596180"/>
    </source>
</evidence>
<accession>A0ABW1E8F2</accession>
<dbReference type="EMBL" id="JBHSOA010000087">
    <property type="protein sequence ID" value="MFC5856018.1"/>
    <property type="molecule type" value="Genomic_DNA"/>
</dbReference>
<protein>
    <submittedName>
        <fullName evidence="1">Uncharacterized protein</fullName>
    </submittedName>
</protein>
<dbReference type="Proteomes" id="UP001596180">
    <property type="component" value="Unassembled WGS sequence"/>
</dbReference>
<organism evidence="1 2">
    <name type="scientific">Streptomyces chlorus</name>
    <dbReference type="NCBI Taxonomy" id="887452"/>
    <lineage>
        <taxon>Bacteria</taxon>
        <taxon>Bacillati</taxon>
        <taxon>Actinomycetota</taxon>
        <taxon>Actinomycetes</taxon>
        <taxon>Kitasatosporales</taxon>
        <taxon>Streptomycetaceae</taxon>
        <taxon>Streptomyces</taxon>
    </lineage>
</organism>
<comment type="caution">
    <text evidence="1">The sequence shown here is derived from an EMBL/GenBank/DDBJ whole genome shotgun (WGS) entry which is preliminary data.</text>
</comment>
<evidence type="ECO:0000313" key="1">
    <source>
        <dbReference type="EMBL" id="MFC5856018.1"/>
    </source>
</evidence>
<reference evidence="2" key="1">
    <citation type="journal article" date="2019" name="Int. J. Syst. Evol. Microbiol.">
        <title>The Global Catalogue of Microorganisms (GCM) 10K type strain sequencing project: providing services to taxonomists for standard genome sequencing and annotation.</title>
        <authorList>
            <consortium name="The Broad Institute Genomics Platform"/>
            <consortium name="The Broad Institute Genome Sequencing Center for Infectious Disease"/>
            <person name="Wu L."/>
            <person name="Ma J."/>
        </authorList>
    </citation>
    <scope>NUCLEOTIDE SEQUENCE [LARGE SCALE GENOMIC DNA]</scope>
    <source>
        <strain evidence="2">JCM 10411</strain>
    </source>
</reference>
<gene>
    <name evidence="1" type="ORF">ACFPZI_30885</name>
</gene>
<dbReference type="RefSeq" id="WP_381370020.1">
    <property type="nucleotide sequence ID" value="NZ_JBHSOA010000087.1"/>
</dbReference>
<keyword evidence="2" id="KW-1185">Reference proteome</keyword>
<sequence>MKEGWPPAYAILGYAHDAPITLTPLILERTELREGDTLDFSAALTATTTAPVHVMIVIATTGQNGRPREKVSFLRRATAKPGQELRLVKAHPLRSTARWKVAPGSYSLALQVNGRRFPAVAFTVLSP</sequence>